<name>A0ABZ0CU75_9BURK</name>
<gene>
    <name evidence="1" type="ORF">RXV79_00365</name>
</gene>
<dbReference type="RefSeq" id="WP_316701292.1">
    <property type="nucleotide sequence ID" value="NZ_CP136336.1"/>
</dbReference>
<dbReference type="Proteomes" id="UP001303946">
    <property type="component" value="Chromosome"/>
</dbReference>
<sequence>MDKIAVFLNDAPHAAQMLAPLVQKGEASHWVLVACPPTLTRHIGRWVSAAGRQQWRERWAADLLAKVEVLFEAHPGVKIEKMVAKRPLLDVAVRLDQRLGGIKVFDARRPRLGKPDEPLAAGAESQELSRWTYPVAISTGLSAMLALAD</sequence>
<organism evidence="1 2">
    <name type="scientific">Piscinibacter gummiphilus</name>
    <dbReference type="NCBI Taxonomy" id="946333"/>
    <lineage>
        <taxon>Bacteria</taxon>
        <taxon>Pseudomonadati</taxon>
        <taxon>Pseudomonadota</taxon>
        <taxon>Betaproteobacteria</taxon>
        <taxon>Burkholderiales</taxon>
        <taxon>Sphaerotilaceae</taxon>
        <taxon>Piscinibacter</taxon>
    </lineage>
</organism>
<accession>A0ABZ0CU75</accession>
<dbReference type="EMBL" id="CP136336">
    <property type="protein sequence ID" value="WOB08521.1"/>
    <property type="molecule type" value="Genomic_DNA"/>
</dbReference>
<proteinExistence type="predicted"/>
<protein>
    <submittedName>
        <fullName evidence="1">Uncharacterized protein</fullName>
    </submittedName>
</protein>
<evidence type="ECO:0000313" key="2">
    <source>
        <dbReference type="Proteomes" id="UP001303946"/>
    </source>
</evidence>
<reference evidence="1 2" key="1">
    <citation type="submission" date="2023-10" db="EMBL/GenBank/DDBJ databases">
        <title>Bacteria for the degradation of biodegradable plastic PBAT(Polybutylene adipate terephthalate).</title>
        <authorList>
            <person name="Weon H.-Y."/>
            <person name="Yeon J."/>
        </authorList>
    </citation>
    <scope>NUCLEOTIDE SEQUENCE [LARGE SCALE GENOMIC DNA]</scope>
    <source>
        <strain evidence="1 2">SBD 7-3</strain>
    </source>
</reference>
<keyword evidence="2" id="KW-1185">Reference proteome</keyword>
<evidence type="ECO:0000313" key="1">
    <source>
        <dbReference type="EMBL" id="WOB08521.1"/>
    </source>
</evidence>